<dbReference type="PANTHER" id="PTHR10744:SF9">
    <property type="entry name" value="40S RIBOSOMAL PROTEIN S11-RELATED"/>
    <property type="match status" value="1"/>
</dbReference>
<accession>A0A9P9Y578</accession>
<dbReference type="InterPro" id="IPR019979">
    <property type="entry name" value="Ribosomal_uS17_CS"/>
</dbReference>
<evidence type="ECO:0000256" key="2">
    <source>
        <dbReference type="ARBA" id="ARBA00022980"/>
    </source>
</evidence>
<dbReference type="RefSeq" id="XP_051364164.1">
    <property type="nucleotide sequence ID" value="XM_051504242.1"/>
</dbReference>
<keyword evidence="2 4" id="KW-0689">Ribosomal protein</keyword>
<dbReference type="OrthoDB" id="2103031at2759"/>
<gene>
    <name evidence="7" type="ORF">J7T54_004335</name>
</gene>
<dbReference type="Pfam" id="PF16205">
    <property type="entry name" value="Ribosomal_S17_N"/>
    <property type="match status" value="1"/>
</dbReference>
<keyword evidence="3 4" id="KW-0687">Ribonucleoprotein</keyword>
<dbReference type="PROSITE" id="PS00056">
    <property type="entry name" value="RIBOSOMAL_S17"/>
    <property type="match status" value="1"/>
</dbReference>
<dbReference type="AlphaFoldDB" id="A0A9P9Y578"/>
<reference evidence="7" key="1">
    <citation type="journal article" date="2021" name="J Fungi (Basel)">
        <title>Genomic and Metabolomic Analyses of the Marine Fungus Emericellopsis cladophorae: Insights into Saltwater Adaptability Mechanisms and Its Biosynthetic Potential.</title>
        <authorList>
            <person name="Goncalves M.F.M."/>
            <person name="Hilario S."/>
            <person name="Van de Peer Y."/>
            <person name="Esteves A.C."/>
            <person name="Alves A."/>
        </authorList>
    </citation>
    <scope>NUCLEOTIDE SEQUENCE</scope>
    <source>
        <strain evidence="7">MUM 19.33</strain>
    </source>
</reference>
<dbReference type="FunFam" id="2.40.50.1000:FF:000001">
    <property type="entry name" value="40S ribosomal protein S11"/>
    <property type="match status" value="1"/>
</dbReference>
<dbReference type="PRINTS" id="PR00973">
    <property type="entry name" value="RIBOSOMALS17"/>
</dbReference>
<feature type="compositionally biased region" description="Polar residues" evidence="5">
    <location>
        <begin position="216"/>
        <end position="230"/>
    </location>
</feature>
<dbReference type="Pfam" id="PF00366">
    <property type="entry name" value="Ribosomal_S17"/>
    <property type="match status" value="1"/>
</dbReference>
<evidence type="ECO:0000313" key="7">
    <source>
        <dbReference type="EMBL" id="KAI6783308.1"/>
    </source>
</evidence>
<feature type="region of interest" description="Disordered" evidence="5">
    <location>
        <begin position="463"/>
        <end position="484"/>
    </location>
</feature>
<dbReference type="EMBL" id="JAGIXG020000008">
    <property type="protein sequence ID" value="KAI6783308.1"/>
    <property type="molecule type" value="Genomic_DNA"/>
</dbReference>
<evidence type="ECO:0000259" key="6">
    <source>
        <dbReference type="Pfam" id="PF16205"/>
    </source>
</evidence>
<dbReference type="InterPro" id="IPR032440">
    <property type="entry name" value="Ribosomal_uS17_N"/>
</dbReference>
<dbReference type="SUPFAM" id="SSF50249">
    <property type="entry name" value="Nucleic acid-binding proteins"/>
    <property type="match status" value="1"/>
</dbReference>
<dbReference type="CDD" id="cd00364">
    <property type="entry name" value="Ribosomal_uS17"/>
    <property type="match status" value="1"/>
</dbReference>
<evidence type="ECO:0000256" key="3">
    <source>
        <dbReference type="ARBA" id="ARBA00023274"/>
    </source>
</evidence>
<protein>
    <recommendedName>
        <fullName evidence="6">Small ribosomal subunit protein uS17 N-terminal domain-containing protein</fullName>
    </recommendedName>
</protein>
<dbReference type="GeneID" id="75830823"/>
<dbReference type="GO" id="GO:0022627">
    <property type="term" value="C:cytosolic small ribosomal subunit"/>
    <property type="evidence" value="ECO:0007669"/>
    <property type="project" value="TreeGrafter"/>
</dbReference>
<comment type="similarity">
    <text evidence="1 4">Belongs to the universal ribosomal protein uS17 family.</text>
</comment>
<name>A0A9P9Y578_9HYPO</name>
<dbReference type="InterPro" id="IPR000266">
    <property type="entry name" value="Ribosomal_uS17"/>
</dbReference>
<comment type="caution">
    <text evidence="7">The sequence shown here is derived from an EMBL/GenBank/DDBJ whole genome shotgun (WGS) entry which is preliminary data.</text>
</comment>
<proteinExistence type="inferred from homology"/>
<dbReference type="PANTHER" id="PTHR10744">
    <property type="entry name" value="40S RIBOSOMAL PROTEIN S11 FAMILY MEMBER"/>
    <property type="match status" value="1"/>
</dbReference>
<evidence type="ECO:0000256" key="5">
    <source>
        <dbReference type="SAM" id="MobiDB-lite"/>
    </source>
</evidence>
<sequence>MIAGAATELTVQSERAFQKQPHIFQNTKTKAKSTRPGKGGRRWYKDVGLGFRTPKTAIEGSYIDKKCPFTGLVSIRGRILTGTVVSTKMHRTAIIRREYLHFIPKYSRYEKRHKNLAVHVSPAFRIEEGDQVTVGQCRPLSKTVRFNVLRVLPRTGKAVKKFSNSSGPILTTYNFYTPTDNMGWWPSILGGSSSADPVSNLDPKLREFLEKESPVRYQQTPAQGQSSSHPVQHPTVSKAVAEAQTKGDFDAKSKVPAESLYQDGRYAHLWKGYRPQAEVEADAMTDHDRLISVLDGYTQRKEQISKIAMENCAEAQEAWINCMKHGAWSDQAQLCRHQVRAFEKCYQTQSRFLRALGYGAVADRPAAVDEDIQMHADALYQRVLAHEAAVNKAREDGTPVPVFDPVIPRLATRPTGPRVQPSEEVKKQWDEKLQELPEAERAAEEAALRADLQAKSDVARNMKDFYESRKKQKQEERQEKDVVEGKTVAEQLWSKFTGR</sequence>
<feature type="region of interest" description="Disordered" evidence="5">
    <location>
        <begin position="213"/>
        <end position="233"/>
    </location>
</feature>
<feature type="domain" description="Small ribosomal subunit protein uS17 N-terminal" evidence="6">
    <location>
        <begin position="12"/>
        <end position="80"/>
    </location>
</feature>
<dbReference type="InterPro" id="IPR012340">
    <property type="entry name" value="NA-bd_OB-fold"/>
</dbReference>
<dbReference type="GO" id="GO:0003735">
    <property type="term" value="F:structural constituent of ribosome"/>
    <property type="evidence" value="ECO:0007669"/>
    <property type="project" value="InterPro"/>
</dbReference>
<evidence type="ECO:0000256" key="4">
    <source>
        <dbReference type="RuleBase" id="RU003872"/>
    </source>
</evidence>
<dbReference type="Proteomes" id="UP001055219">
    <property type="component" value="Unassembled WGS sequence"/>
</dbReference>
<evidence type="ECO:0000313" key="8">
    <source>
        <dbReference type="Proteomes" id="UP001055219"/>
    </source>
</evidence>
<keyword evidence="8" id="KW-1185">Reference proteome</keyword>
<evidence type="ECO:0000256" key="1">
    <source>
        <dbReference type="ARBA" id="ARBA00010254"/>
    </source>
</evidence>
<dbReference type="GO" id="GO:0006412">
    <property type="term" value="P:translation"/>
    <property type="evidence" value="ECO:0007669"/>
    <property type="project" value="InterPro"/>
</dbReference>
<dbReference type="Gene3D" id="2.40.50.1000">
    <property type="match status" value="1"/>
</dbReference>
<organism evidence="7 8">
    <name type="scientific">Emericellopsis cladophorae</name>
    <dbReference type="NCBI Taxonomy" id="2686198"/>
    <lineage>
        <taxon>Eukaryota</taxon>
        <taxon>Fungi</taxon>
        <taxon>Dikarya</taxon>
        <taxon>Ascomycota</taxon>
        <taxon>Pezizomycotina</taxon>
        <taxon>Sordariomycetes</taxon>
        <taxon>Hypocreomycetidae</taxon>
        <taxon>Hypocreales</taxon>
        <taxon>Bionectriaceae</taxon>
        <taxon>Emericellopsis</taxon>
    </lineage>
</organism>
<reference evidence="7" key="2">
    <citation type="submission" date="2022-07" db="EMBL/GenBank/DDBJ databases">
        <authorList>
            <person name="Goncalves M.F.M."/>
            <person name="Hilario S."/>
            <person name="Van De Peer Y."/>
            <person name="Esteves A.C."/>
            <person name="Alves A."/>
        </authorList>
    </citation>
    <scope>NUCLEOTIDE SEQUENCE</scope>
    <source>
        <strain evidence="7">MUM 19.33</strain>
    </source>
</reference>